<sequence>MVRRERTHQTIKSQSLFVEESYFSICSKHWTKRMLKCVIKMRSRLSNGIRYMKD</sequence>
<reference evidence="1" key="1">
    <citation type="journal article" date="2021" name="Proc. Natl. Acad. Sci. U.S.A.">
        <title>A Catalog of Tens of Thousands of Viruses from Human Metagenomes Reveals Hidden Associations with Chronic Diseases.</title>
        <authorList>
            <person name="Tisza M.J."/>
            <person name="Buck C.B."/>
        </authorList>
    </citation>
    <scope>NUCLEOTIDE SEQUENCE</scope>
    <source>
        <strain evidence="1">CtZkC8</strain>
    </source>
</reference>
<proteinExistence type="predicted"/>
<accession>A0A8S5UBX6</accession>
<evidence type="ECO:0000313" key="1">
    <source>
        <dbReference type="EMBL" id="DAF91956.1"/>
    </source>
</evidence>
<dbReference type="EMBL" id="BK016062">
    <property type="protein sequence ID" value="DAF91956.1"/>
    <property type="molecule type" value="Genomic_DNA"/>
</dbReference>
<name>A0A8S5UBX6_9CAUD</name>
<protein>
    <submittedName>
        <fullName evidence="1">Uncharacterized protein</fullName>
    </submittedName>
</protein>
<organism evidence="1">
    <name type="scientific">Podoviridae sp. ctZkC8</name>
    <dbReference type="NCBI Taxonomy" id="2825259"/>
    <lineage>
        <taxon>Viruses</taxon>
        <taxon>Duplodnaviria</taxon>
        <taxon>Heunggongvirae</taxon>
        <taxon>Uroviricota</taxon>
        <taxon>Caudoviricetes</taxon>
    </lineage>
</organism>